<organism evidence="2 3">
    <name type="scientific">Maribellus comscasis</name>
    <dbReference type="NCBI Taxonomy" id="2681766"/>
    <lineage>
        <taxon>Bacteria</taxon>
        <taxon>Pseudomonadati</taxon>
        <taxon>Bacteroidota</taxon>
        <taxon>Bacteroidia</taxon>
        <taxon>Marinilabiliales</taxon>
        <taxon>Prolixibacteraceae</taxon>
        <taxon>Maribellus</taxon>
    </lineage>
</organism>
<feature type="transmembrane region" description="Helical" evidence="1">
    <location>
        <begin position="16"/>
        <end position="39"/>
    </location>
</feature>
<evidence type="ECO:0000313" key="2">
    <source>
        <dbReference type="EMBL" id="QGY47662.1"/>
    </source>
</evidence>
<keyword evidence="1" id="KW-0812">Transmembrane</keyword>
<keyword evidence="1" id="KW-0472">Membrane</keyword>
<protein>
    <recommendedName>
        <fullName evidence="4">DUF748 domain-containing protein</fullName>
    </recommendedName>
</protein>
<keyword evidence="1" id="KW-1133">Transmembrane helix</keyword>
<evidence type="ECO:0008006" key="4">
    <source>
        <dbReference type="Google" id="ProtNLM"/>
    </source>
</evidence>
<dbReference type="EMBL" id="CP046401">
    <property type="protein sequence ID" value="QGY47662.1"/>
    <property type="molecule type" value="Genomic_DNA"/>
</dbReference>
<dbReference type="KEGG" id="mcos:GM418_29535"/>
<proteinExistence type="predicted"/>
<dbReference type="Proteomes" id="UP000428260">
    <property type="component" value="Chromosome"/>
</dbReference>
<keyword evidence="3" id="KW-1185">Reference proteome</keyword>
<evidence type="ECO:0000256" key="1">
    <source>
        <dbReference type="SAM" id="Phobius"/>
    </source>
</evidence>
<name>A0A6I6K5D7_9BACT</name>
<accession>A0A6I6K5D7</accession>
<reference evidence="2 3" key="1">
    <citation type="submission" date="2019-11" db="EMBL/GenBank/DDBJ databases">
        <authorList>
            <person name="Zheng R.K."/>
            <person name="Sun C.M."/>
        </authorList>
    </citation>
    <scope>NUCLEOTIDE SEQUENCE [LARGE SCALE GENOMIC DNA]</scope>
    <source>
        <strain evidence="2 3">WC007</strain>
    </source>
</reference>
<dbReference type="AlphaFoldDB" id="A0A6I6K5D7"/>
<dbReference type="RefSeq" id="WP_158871754.1">
    <property type="nucleotide sequence ID" value="NZ_CP046401.1"/>
</dbReference>
<gene>
    <name evidence="2" type="ORF">GM418_29535</name>
</gene>
<sequence length="522" mass="59281">MKKPFENNKINSVKRAAMIIFVAVFAFWGLSSLILPSFIKHKINEGNFGNYQFEIEKVRVNLPGSRIVLDSFHAKSNIDGMDVLVPKLKITGVKIIRLLLKRSFVANAVYLHSPQVLLEHGNYSANGVRPYTSKQASAEFFVGNFVITNGNFEFINTNDTSRFSRIEIEFINLSLNRDEQYVFKNFSFDHLSGNIEEWSVPLSNNLYTVVGCELEFGTSKNIQIGQLHLSTNYPKYEVGHKTGVETDWFDFDLQDIKISGFEMQKLLENRGFIANNVSLGKVKGFAFRDKRLPRGNKPDTKLPMQALDELKLPLQIDSLSFENAYIKYEEHAVGADEAGTVFFSGLSAKAYQISNIRKLILLPTTISVSGKLMGKAHMDAYFVIPNKKYPGEYEVKGKLEPTAFGIINPIVNENLAADIKSGYIHELNFDFHYNNDLSEGALTIQYSDLKIDLLNRRNDSAKPVQSVFFNGLILKKDNLKNKKVYREGTIHFSRDKKKSLFNYWWKSLYSGIKSVAVPKPLL</sequence>
<evidence type="ECO:0000313" key="3">
    <source>
        <dbReference type="Proteomes" id="UP000428260"/>
    </source>
</evidence>